<organism evidence="1 2">
    <name type="scientific">Snodgrassella alvi SCGC AB-598-J21</name>
    <dbReference type="NCBI Taxonomy" id="1385367"/>
    <lineage>
        <taxon>Bacteria</taxon>
        <taxon>Pseudomonadati</taxon>
        <taxon>Pseudomonadota</taxon>
        <taxon>Betaproteobacteria</taxon>
        <taxon>Neisseriales</taxon>
        <taxon>Neisseriaceae</taxon>
        <taxon>Snodgrassella</taxon>
    </lineage>
</organism>
<dbReference type="AlphaFoldDB" id="A0A074V991"/>
<dbReference type="EMBL" id="AVQL01000451">
    <property type="protein sequence ID" value="KEQ00417.1"/>
    <property type="molecule type" value="Genomic_DNA"/>
</dbReference>
<reference evidence="1 2" key="1">
    <citation type="journal article" date="2014" name="PLoS Genet.">
        <title>Hidden diversity in honey bee gut symbionts detected by single-cell genomics.</title>
        <authorList>
            <person name="Engel P."/>
            <person name="Stepanauskas R."/>
            <person name="Moran N."/>
        </authorList>
    </citation>
    <scope>NUCLEOTIDE SEQUENCE [LARGE SCALE GENOMIC DNA]</scope>
    <source>
        <strain evidence="1 2">SCGC AB-598-J21</strain>
    </source>
</reference>
<comment type="caution">
    <text evidence="1">The sequence shown here is derived from an EMBL/GenBank/DDBJ whole genome shotgun (WGS) entry which is preliminary data.</text>
</comment>
<evidence type="ECO:0000313" key="2">
    <source>
        <dbReference type="Proteomes" id="UP000027644"/>
    </source>
</evidence>
<gene>
    <name evidence="1" type="ORF">SASC598J21_018180</name>
</gene>
<dbReference type="Proteomes" id="UP000027644">
    <property type="component" value="Unassembled WGS sequence"/>
</dbReference>
<sequence length="189" mass="20767">MKHYINNFNASLQEALGENKQFTRLVLDESATRKITAVLPRCYNQSGPEHYMRLTLQSMDGASYELIDICNSDGELFIWRAGMEGTACSAWPAGTQVLCAATAASFSNDGGTVVIEYEDAISDQLNALKIDALNGLNQVLLPPWDESENMPVVIINMKDGDEMLLEFKGIDTIDELPAFLNASRLAGEI</sequence>
<evidence type="ECO:0000313" key="1">
    <source>
        <dbReference type="EMBL" id="KEQ00417.1"/>
    </source>
</evidence>
<protein>
    <submittedName>
        <fullName evidence="1">Uncharacterized protein</fullName>
    </submittedName>
</protein>
<accession>A0A074V991</accession>
<name>A0A074V991_9NEIS</name>
<proteinExistence type="predicted"/>